<reference evidence="3 4" key="1">
    <citation type="journal article" date="2014" name="Int. J. Syst. Evol. Microbiol.">
        <title>Phylogenomics and the dynamic genome evolution of the genus Streptococcus.</title>
        <authorList>
            <consortium name="The Broad Institute Genome Sequencing Platform"/>
            <person name="Richards V.P."/>
            <person name="Palmer S.R."/>
            <person name="Pavinski Bitar P.D."/>
            <person name="Qin X."/>
            <person name="Weinstock G.M."/>
            <person name="Highlander S.K."/>
            <person name="Town C.D."/>
            <person name="Burne R.A."/>
            <person name="Stanhope M.J."/>
        </authorList>
    </citation>
    <scope>NUCLEOTIDE SEQUENCE [LARGE SCALE GENOMIC DNA]</scope>
    <source>
        <strain evidence="3 4">707-05</strain>
    </source>
</reference>
<comment type="caution">
    <text evidence="3">The sequence shown here is derived from an EMBL/GenBank/DDBJ whole genome shotgun (WGS) entry which is preliminary data.</text>
</comment>
<gene>
    <name evidence="3" type="ORF">STRIC_0254</name>
</gene>
<evidence type="ECO:0000256" key="2">
    <source>
        <dbReference type="SAM" id="SignalP"/>
    </source>
</evidence>
<accession>G5K0X8</accession>
<keyword evidence="4" id="KW-1185">Reference proteome</keyword>
<keyword evidence="2" id="KW-0732">Signal</keyword>
<dbReference type="AlphaFoldDB" id="G5K0X8"/>
<feature type="compositionally biased region" description="Basic residues" evidence="1">
    <location>
        <begin position="321"/>
        <end position="330"/>
    </location>
</feature>
<protein>
    <submittedName>
        <fullName evidence="3">Uncharacterized protein</fullName>
    </submittedName>
</protein>
<organism evidence="3 4">
    <name type="scientific">Streptococcus ictaluri 707-05</name>
    <dbReference type="NCBI Taxonomy" id="764299"/>
    <lineage>
        <taxon>Bacteria</taxon>
        <taxon>Bacillati</taxon>
        <taxon>Bacillota</taxon>
        <taxon>Bacilli</taxon>
        <taxon>Lactobacillales</taxon>
        <taxon>Streptococcaceae</taxon>
        <taxon>Streptococcus</taxon>
    </lineage>
</organism>
<evidence type="ECO:0000313" key="3">
    <source>
        <dbReference type="EMBL" id="EHI70361.1"/>
    </source>
</evidence>
<sequence length="340" mass="39775">MTRKMKRFSKVLALNSLLLFAFAAGNSVNAQSAYTQDGKIDLWWNNNGDVSKYVDYTRVVNDKDVEWTITFNKSQEGWSHPDYAIFLPKGVEMPEFIEIKREAPHGQKSITGKQSTQWFYDFNSQRSEFDKEWEKFPGKTGSSYELDKFTKIKDSGDFSRVLVEHDDFYSNDKVTWTFKTKKTSDYDYHNYQDKTAFLAGMQQTRGTYYNPSFKGELSKVGVSLGASHKKYNAINEGAYSLFNKGTSLEDIVKYMQKKNIVPSDSEIELSEDEKGEVSVNRFEPLFEDKNVYMYKSKTPEEIEKIKQEEIEKNKQEEARKNRYKNRRRSSGSRLWDPYLR</sequence>
<dbReference type="Proteomes" id="UP000003330">
    <property type="component" value="Unassembled WGS sequence"/>
</dbReference>
<dbReference type="RefSeq" id="WP_008087867.1">
    <property type="nucleotide sequence ID" value="NZ_AEUX02000004.1"/>
</dbReference>
<feature type="region of interest" description="Disordered" evidence="1">
    <location>
        <begin position="309"/>
        <end position="340"/>
    </location>
</feature>
<feature type="compositionally biased region" description="Basic and acidic residues" evidence="1">
    <location>
        <begin position="309"/>
        <end position="320"/>
    </location>
</feature>
<dbReference type="EMBL" id="AEUX02000004">
    <property type="protein sequence ID" value="EHI70361.1"/>
    <property type="molecule type" value="Genomic_DNA"/>
</dbReference>
<evidence type="ECO:0000256" key="1">
    <source>
        <dbReference type="SAM" id="MobiDB-lite"/>
    </source>
</evidence>
<feature type="signal peptide" evidence="2">
    <location>
        <begin position="1"/>
        <end position="23"/>
    </location>
</feature>
<proteinExistence type="predicted"/>
<dbReference type="OrthoDB" id="2232424at2"/>
<evidence type="ECO:0000313" key="4">
    <source>
        <dbReference type="Proteomes" id="UP000003330"/>
    </source>
</evidence>
<name>G5K0X8_9STRE</name>
<dbReference type="STRING" id="764299.STRIC_0254"/>
<feature type="chain" id="PRO_5038566261" evidence="2">
    <location>
        <begin position="24"/>
        <end position="340"/>
    </location>
</feature>